<dbReference type="Pfam" id="PF01297">
    <property type="entry name" value="ZnuA"/>
    <property type="match status" value="1"/>
</dbReference>
<dbReference type="InterPro" id="IPR006129">
    <property type="entry name" value="AdhesinB"/>
</dbReference>
<dbReference type="RefSeq" id="WP_038568656.1">
    <property type="nucleotide sequence ID" value="NZ_CP008889.1"/>
</dbReference>
<dbReference type="GO" id="GO:0007155">
    <property type="term" value="P:cell adhesion"/>
    <property type="evidence" value="ECO:0007669"/>
    <property type="project" value="InterPro"/>
</dbReference>
<evidence type="ECO:0000256" key="5">
    <source>
        <dbReference type="SAM" id="MobiDB-lite"/>
    </source>
</evidence>
<dbReference type="InterPro" id="IPR006127">
    <property type="entry name" value="ZnuA-like"/>
</dbReference>
<gene>
    <name evidence="7" type="ORF">HX89_09085</name>
</gene>
<dbReference type="HOGENOM" id="CLU_016838_1_0_11"/>
<feature type="chain" id="PRO_5039296069" evidence="6">
    <location>
        <begin position="22"/>
        <end position="313"/>
    </location>
</feature>
<evidence type="ECO:0000256" key="1">
    <source>
        <dbReference type="ARBA" id="ARBA00011028"/>
    </source>
</evidence>
<keyword evidence="2 4" id="KW-0813">Transport</keyword>
<dbReference type="GO" id="GO:0030001">
    <property type="term" value="P:metal ion transport"/>
    <property type="evidence" value="ECO:0007669"/>
    <property type="project" value="InterPro"/>
</dbReference>
<dbReference type="GeneID" id="41841292"/>
<feature type="region of interest" description="Disordered" evidence="5">
    <location>
        <begin position="123"/>
        <end position="143"/>
    </location>
</feature>
<evidence type="ECO:0000256" key="3">
    <source>
        <dbReference type="ARBA" id="ARBA00022729"/>
    </source>
</evidence>
<dbReference type="PANTHER" id="PTHR42953">
    <property type="entry name" value="HIGH-AFFINITY ZINC UPTAKE SYSTEM PROTEIN ZNUA-RELATED"/>
    <property type="match status" value="1"/>
</dbReference>
<feature type="compositionally biased region" description="Basic and acidic residues" evidence="5">
    <location>
        <begin position="124"/>
        <end position="137"/>
    </location>
</feature>
<sequence length="313" mass="33311">MFMRRSFTVALTAALGLGVTACGSENGRTDDGRVQTLASFYPMQYALERIGGPDVTVKNLTKAGQEPHDVELTPRQVASVADARLIVYAKGFQASVDDAVASSAKAGRALDVSPQADLDLTAEEEGHHDESEHEHASHAGGSDPHFWLDPVRYKAVVQAIGDRLAKDDPEHADGYHTRTASLVKDLDALDAEYRGGLAHCTNRTIVTGHEAFAYLAARYGLTQRGASGVSPEAEPTPAQLSSISDYVKKNKVTTIYAETLVSPKVAQTIASQTGARVDVLDPIEGLTDASKGSDYLAVMRSNLATLKKGQGCS</sequence>
<dbReference type="Proteomes" id="UP000027986">
    <property type="component" value="Chromosome"/>
</dbReference>
<dbReference type="InterPro" id="IPR006128">
    <property type="entry name" value="Lipoprotein_PsaA-like"/>
</dbReference>
<dbReference type="SUPFAM" id="SSF53807">
    <property type="entry name" value="Helical backbone' metal receptor"/>
    <property type="match status" value="1"/>
</dbReference>
<evidence type="ECO:0000256" key="4">
    <source>
        <dbReference type="RuleBase" id="RU003512"/>
    </source>
</evidence>
<keyword evidence="3 6" id="KW-0732">Signal</keyword>
<dbReference type="Gene3D" id="3.40.50.1980">
    <property type="entry name" value="Nitrogenase molybdenum iron protein domain"/>
    <property type="match status" value="2"/>
</dbReference>
<accession>A0A075JIE4</accession>
<dbReference type="InterPro" id="IPR050492">
    <property type="entry name" value="Bact_metal-bind_prot9"/>
</dbReference>
<protein>
    <submittedName>
        <fullName evidence="7">ABC transporter substrate-binding protein</fullName>
    </submittedName>
</protein>
<dbReference type="EMBL" id="CP008889">
    <property type="protein sequence ID" value="AIF41072.1"/>
    <property type="molecule type" value="Genomic_DNA"/>
</dbReference>
<organism evidence="7 8">
    <name type="scientific">Dermacoccus nishinomiyaensis</name>
    <dbReference type="NCBI Taxonomy" id="1274"/>
    <lineage>
        <taxon>Bacteria</taxon>
        <taxon>Bacillati</taxon>
        <taxon>Actinomycetota</taxon>
        <taxon>Actinomycetes</taxon>
        <taxon>Micrococcales</taxon>
        <taxon>Dermacoccaceae</taxon>
        <taxon>Dermacoccus</taxon>
    </lineage>
</organism>
<dbReference type="PRINTS" id="PR00690">
    <property type="entry name" value="ADHESNFAMILY"/>
</dbReference>
<proteinExistence type="inferred from homology"/>
<evidence type="ECO:0000313" key="8">
    <source>
        <dbReference type="Proteomes" id="UP000027986"/>
    </source>
</evidence>
<name>A0A075JIE4_9MICO</name>
<dbReference type="KEGG" id="dni:HX89_09085"/>
<dbReference type="PANTHER" id="PTHR42953:SF3">
    <property type="entry name" value="HIGH-AFFINITY ZINC UPTAKE SYSTEM PROTEIN ZNUA"/>
    <property type="match status" value="1"/>
</dbReference>
<reference evidence="7 8" key="1">
    <citation type="submission" date="2014-07" db="EMBL/GenBank/DDBJ databases">
        <title>Genome Sequencing of Dermacoccus nishinomiyaensis.</title>
        <authorList>
            <person name="Hong K.W."/>
            <person name="Chan K.G."/>
        </authorList>
    </citation>
    <scope>NUCLEOTIDE SEQUENCE [LARGE SCALE GENOMIC DNA]</scope>
    <source>
        <strain evidence="7 8">M25</strain>
    </source>
</reference>
<keyword evidence="8" id="KW-1185">Reference proteome</keyword>
<comment type="similarity">
    <text evidence="1 4">Belongs to the bacterial solute-binding protein 9 family.</text>
</comment>
<evidence type="ECO:0000313" key="7">
    <source>
        <dbReference type="EMBL" id="AIF41072.1"/>
    </source>
</evidence>
<dbReference type="GO" id="GO:0046872">
    <property type="term" value="F:metal ion binding"/>
    <property type="evidence" value="ECO:0007669"/>
    <property type="project" value="InterPro"/>
</dbReference>
<evidence type="ECO:0000256" key="2">
    <source>
        <dbReference type="ARBA" id="ARBA00022448"/>
    </source>
</evidence>
<dbReference type="PRINTS" id="PR00691">
    <property type="entry name" value="ADHESINB"/>
</dbReference>
<dbReference type="OrthoDB" id="9810636at2"/>
<dbReference type="PROSITE" id="PS51257">
    <property type="entry name" value="PROKAR_LIPOPROTEIN"/>
    <property type="match status" value="1"/>
</dbReference>
<dbReference type="eggNOG" id="COG0803">
    <property type="taxonomic scope" value="Bacteria"/>
</dbReference>
<evidence type="ECO:0000256" key="6">
    <source>
        <dbReference type="SAM" id="SignalP"/>
    </source>
</evidence>
<feature type="signal peptide" evidence="6">
    <location>
        <begin position="1"/>
        <end position="21"/>
    </location>
</feature>
<dbReference type="AlphaFoldDB" id="A0A075JIE4"/>